<reference evidence="2 3" key="1">
    <citation type="submission" date="2019-01" db="EMBL/GenBank/DDBJ databases">
        <title>Novel species of Nocardioides.</title>
        <authorList>
            <person name="Liu Q."/>
            <person name="Xin Y.-H."/>
        </authorList>
    </citation>
    <scope>NUCLEOTIDE SEQUENCE [LARGE SCALE GENOMIC DNA]</scope>
    <source>
        <strain evidence="2 3">CGMCC 4.6882</strain>
    </source>
</reference>
<evidence type="ECO:0000313" key="3">
    <source>
        <dbReference type="Proteomes" id="UP000294071"/>
    </source>
</evidence>
<feature type="region of interest" description="Disordered" evidence="1">
    <location>
        <begin position="32"/>
        <end position="51"/>
    </location>
</feature>
<name>A0A4Q2RYH6_9ACTN</name>
<keyword evidence="3" id="KW-1185">Reference proteome</keyword>
<dbReference type="EMBL" id="SDWT01000001">
    <property type="protein sequence ID" value="RYB94227.1"/>
    <property type="molecule type" value="Genomic_DNA"/>
</dbReference>
<protein>
    <submittedName>
        <fullName evidence="2">Uncharacterized protein</fullName>
    </submittedName>
</protein>
<accession>A0A4Q2RYH6</accession>
<evidence type="ECO:0000313" key="2">
    <source>
        <dbReference type="EMBL" id="RYB94227.1"/>
    </source>
</evidence>
<dbReference type="OrthoDB" id="3786371at2"/>
<dbReference type="Proteomes" id="UP000294071">
    <property type="component" value="Unassembled WGS sequence"/>
</dbReference>
<evidence type="ECO:0000256" key="1">
    <source>
        <dbReference type="SAM" id="MobiDB-lite"/>
    </source>
</evidence>
<proteinExistence type="predicted"/>
<gene>
    <name evidence="2" type="ORF">EUA93_07660</name>
</gene>
<dbReference type="RefSeq" id="WP_129399580.1">
    <property type="nucleotide sequence ID" value="NZ_SDWT01000001.1"/>
</dbReference>
<sequence length="109" mass="11756">MIEVDDASPTATWEAVLDSLERSLQEAAAVVRRPGGDPADEPTGWFPPEVDGPLPRHLVPRVSHLLREFEQVQLEISQAMGARRAELSTLSRTAGGVGRPIAAYVDISA</sequence>
<dbReference type="AlphaFoldDB" id="A0A4Q2RYH6"/>
<organism evidence="2 3">
    <name type="scientific">Nocardioides oleivorans</name>
    <dbReference type="NCBI Taxonomy" id="273676"/>
    <lineage>
        <taxon>Bacteria</taxon>
        <taxon>Bacillati</taxon>
        <taxon>Actinomycetota</taxon>
        <taxon>Actinomycetes</taxon>
        <taxon>Propionibacteriales</taxon>
        <taxon>Nocardioidaceae</taxon>
        <taxon>Nocardioides</taxon>
    </lineage>
</organism>
<comment type="caution">
    <text evidence="2">The sequence shown here is derived from an EMBL/GenBank/DDBJ whole genome shotgun (WGS) entry which is preliminary data.</text>
</comment>